<comment type="caution">
    <text evidence="1">The sequence shown here is derived from an EMBL/GenBank/DDBJ whole genome shotgun (WGS) entry which is preliminary data.</text>
</comment>
<organism evidence="1 2">
    <name type="scientific">Candidatus Rickettsia kedanie</name>
    <dbReference type="NCBI Taxonomy" id="3115352"/>
    <lineage>
        <taxon>Bacteria</taxon>
        <taxon>Pseudomonadati</taxon>
        <taxon>Pseudomonadota</taxon>
        <taxon>Alphaproteobacteria</taxon>
        <taxon>Rickettsiales</taxon>
        <taxon>Rickettsiaceae</taxon>
        <taxon>Rickettsieae</taxon>
        <taxon>Rickettsia</taxon>
        <taxon>spotted fever group</taxon>
    </lineage>
</organism>
<sequence length="62" mass="7327">MTFKQYGKAASDIEPIISVVYFASDNWYGTVKKIKLNVRPEIKPKSKIPIKYNFLYTEYNYL</sequence>
<name>A0ABP9TWS5_9RICK</name>
<evidence type="ECO:0000313" key="2">
    <source>
        <dbReference type="Proteomes" id="UP001628124"/>
    </source>
</evidence>
<proteinExistence type="predicted"/>
<dbReference type="EMBL" id="BAABMM010000016">
    <property type="protein sequence ID" value="GAA5252064.1"/>
    <property type="molecule type" value="Genomic_DNA"/>
</dbReference>
<keyword evidence="2" id="KW-1185">Reference proteome</keyword>
<protein>
    <submittedName>
        <fullName evidence="1">Uncharacterized protein</fullName>
    </submittedName>
</protein>
<evidence type="ECO:0000313" key="1">
    <source>
        <dbReference type="EMBL" id="GAA5252064.1"/>
    </source>
</evidence>
<dbReference type="Proteomes" id="UP001628124">
    <property type="component" value="Unassembled WGS sequence"/>
</dbReference>
<accession>A0ABP9TWS5</accession>
<gene>
    <name evidence="1" type="ORF">KNCP2_03520</name>
</gene>
<reference evidence="1 2" key="1">
    <citation type="journal article" date="2024" name="Microbiol. Immunol.">
        <title>Discovery of a novel spotted fever group Rickettsia, 'Candidatus Rickettsia kedanie,' in unfed larval chigger mites, Leptotrombidium scutellare.</title>
        <authorList>
            <person name="Ogawa M."/>
            <person name="Matsutani M."/>
            <person name="Katayama T."/>
            <person name="Takada N."/>
            <person name="Noda S."/>
            <person name="Takahashi M."/>
            <person name="Kageyama D."/>
            <person name="Hanaoka N."/>
            <person name="Ebihara H."/>
        </authorList>
    </citation>
    <scope>NUCLEOTIDE SEQUENCE [LARGE SCALE GENOMIC DNA]</scope>
    <source>
        <strain evidence="1 2">KNCP2-13</strain>
    </source>
</reference>